<gene>
    <name evidence="1" type="ORF">AAFF_G00307850</name>
</gene>
<dbReference type="Proteomes" id="UP001221898">
    <property type="component" value="Unassembled WGS sequence"/>
</dbReference>
<accession>A0AAD7W037</accession>
<sequence length="95" mass="10391">MLHCGGFFPSESLRAKWPAGQSSYKPSSTPSNIEKEEAIQMQIACPNTHVLPSASTVRVLMLGKQKTNWPSGRDAGRCYLLTPLSGSNTRKQTLI</sequence>
<keyword evidence="2" id="KW-1185">Reference proteome</keyword>
<organism evidence="1 2">
    <name type="scientific">Aldrovandia affinis</name>
    <dbReference type="NCBI Taxonomy" id="143900"/>
    <lineage>
        <taxon>Eukaryota</taxon>
        <taxon>Metazoa</taxon>
        <taxon>Chordata</taxon>
        <taxon>Craniata</taxon>
        <taxon>Vertebrata</taxon>
        <taxon>Euteleostomi</taxon>
        <taxon>Actinopterygii</taxon>
        <taxon>Neopterygii</taxon>
        <taxon>Teleostei</taxon>
        <taxon>Notacanthiformes</taxon>
        <taxon>Halosauridae</taxon>
        <taxon>Aldrovandia</taxon>
    </lineage>
</organism>
<proteinExistence type="predicted"/>
<dbReference type="AlphaFoldDB" id="A0AAD7W037"/>
<dbReference type="EMBL" id="JAINUG010000448">
    <property type="protein sequence ID" value="KAJ8371506.1"/>
    <property type="molecule type" value="Genomic_DNA"/>
</dbReference>
<comment type="caution">
    <text evidence="1">The sequence shown here is derived from an EMBL/GenBank/DDBJ whole genome shotgun (WGS) entry which is preliminary data.</text>
</comment>
<evidence type="ECO:0000313" key="1">
    <source>
        <dbReference type="EMBL" id="KAJ8371506.1"/>
    </source>
</evidence>
<evidence type="ECO:0000313" key="2">
    <source>
        <dbReference type="Proteomes" id="UP001221898"/>
    </source>
</evidence>
<name>A0AAD7W037_9TELE</name>
<reference evidence="1" key="1">
    <citation type="journal article" date="2023" name="Science">
        <title>Genome structures resolve the early diversification of teleost fishes.</title>
        <authorList>
            <person name="Parey E."/>
            <person name="Louis A."/>
            <person name="Montfort J."/>
            <person name="Bouchez O."/>
            <person name="Roques C."/>
            <person name="Iampietro C."/>
            <person name="Lluch J."/>
            <person name="Castinel A."/>
            <person name="Donnadieu C."/>
            <person name="Desvignes T."/>
            <person name="Floi Bucao C."/>
            <person name="Jouanno E."/>
            <person name="Wen M."/>
            <person name="Mejri S."/>
            <person name="Dirks R."/>
            <person name="Jansen H."/>
            <person name="Henkel C."/>
            <person name="Chen W.J."/>
            <person name="Zahm M."/>
            <person name="Cabau C."/>
            <person name="Klopp C."/>
            <person name="Thompson A.W."/>
            <person name="Robinson-Rechavi M."/>
            <person name="Braasch I."/>
            <person name="Lecointre G."/>
            <person name="Bobe J."/>
            <person name="Postlethwait J.H."/>
            <person name="Berthelot C."/>
            <person name="Roest Crollius H."/>
            <person name="Guiguen Y."/>
        </authorList>
    </citation>
    <scope>NUCLEOTIDE SEQUENCE</scope>
    <source>
        <strain evidence="1">NC1722</strain>
    </source>
</reference>
<protein>
    <submittedName>
        <fullName evidence="1">Uncharacterized protein</fullName>
    </submittedName>
</protein>